<gene>
    <name evidence="2" type="ORF">COT91_00850</name>
</gene>
<evidence type="ECO:0000256" key="1">
    <source>
        <dbReference type="SAM" id="SignalP"/>
    </source>
</evidence>
<proteinExistence type="predicted"/>
<feature type="signal peptide" evidence="1">
    <location>
        <begin position="1"/>
        <end position="20"/>
    </location>
</feature>
<keyword evidence="1" id="KW-0732">Signal</keyword>
<dbReference type="Proteomes" id="UP000230557">
    <property type="component" value="Unassembled WGS sequence"/>
</dbReference>
<comment type="caution">
    <text evidence="2">The sequence shown here is derived from an EMBL/GenBank/DDBJ whole genome shotgun (WGS) entry which is preliminary data.</text>
</comment>
<organism evidence="2 3">
    <name type="scientific">Candidatus Doudnabacteria bacterium CG10_big_fil_rev_8_21_14_0_10_41_10</name>
    <dbReference type="NCBI Taxonomy" id="1974551"/>
    <lineage>
        <taxon>Bacteria</taxon>
        <taxon>Candidatus Doudnaibacteriota</taxon>
    </lineage>
</organism>
<protein>
    <submittedName>
        <fullName evidence="2">Uncharacterized protein</fullName>
    </submittedName>
</protein>
<accession>A0A2H0VGX0</accession>
<name>A0A2H0VGX0_9BACT</name>
<evidence type="ECO:0000313" key="2">
    <source>
        <dbReference type="EMBL" id="PIR97540.1"/>
    </source>
</evidence>
<sequence length="143" mass="15263">MKPTTILAILFGLANSIAYTQVQITADTSGKGKTAYFAASNALAVKDFTTLSFSSAQYWYGATDRIDVFGGATATTVLGQAQFGAIGGANINLLKSKAVSVSTFNTLSTPLHRRTDSCDVLWFTALVVSRNVRVGKFEFTPYS</sequence>
<evidence type="ECO:0000313" key="3">
    <source>
        <dbReference type="Proteomes" id="UP000230557"/>
    </source>
</evidence>
<dbReference type="EMBL" id="PFAJ01000010">
    <property type="protein sequence ID" value="PIR97540.1"/>
    <property type="molecule type" value="Genomic_DNA"/>
</dbReference>
<feature type="chain" id="PRO_5013943825" evidence="1">
    <location>
        <begin position="21"/>
        <end position="143"/>
    </location>
</feature>
<reference evidence="3" key="1">
    <citation type="submission" date="2017-09" db="EMBL/GenBank/DDBJ databases">
        <title>Depth-based differentiation of microbial function through sediment-hosted aquifers and enrichment of novel symbionts in the deep terrestrial subsurface.</title>
        <authorList>
            <person name="Probst A.J."/>
            <person name="Ladd B."/>
            <person name="Jarett J.K."/>
            <person name="Geller-Mcgrath D.E."/>
            <person name="Sieber C.M.K."/>
            <person name="Emerson J.B."/>
            <person name="Anantharaman K."/>
            <person name="Thomas B.C."/>
            <person name="Malmstrom R."/>
            <person name="Stieglmeier M."/>
            <person name="Klingl A."/>
            <person name="Woyke T."/>
            <person name="Ryan C.M."/>
            <person name="Banfield J.F."/>
        </authorList>
    </citation>
    <scope>NUCLEOTIDE SEQUENCE [LARGE SCALE GENOMIC DNA]</scope>
</reference>
<dbReference type="AlphaFoldDB" id="A0A2H0VGX0"/>
<feature type="non-terminal residue" evidence="2">
    <location>
        <position position="143"/>
    </location>
</feature>